<sequence length="166" mass="19121">MVVCSKMAEGIFAMIVDNHPVSYATVQSYAQNMRMPTLIPMGTGSSPNDDYNYDISLLPSTTEAIADVIRHFRWSIVYYLFDSNDGLVRLEKMFELFSDPTKDHVSLIIRARRITNASDCYELLRKIDRYRKDPVPLKRIILDLSSIEAYEKVLHQVGMITSYMKI</sequence>
<evidence type="ECO:0000313" key="6">
    <source>
        <dbReference type="EMBL" id="KAK3581633.1"/>
    </source>
</evidence>
<dbReference type="Pfam" id="PF01094">
    <property type="entry name" value="ANF_receptor"/>
    <property type="match status" value="1"/>
</dbReference>
<reference evidence="6" key="3">
    <citation type="submission" date="2023-05" db="EMBL/GenBank/DDBJ databases">
        <authorList>
            <person name="Smith C.H."/>
        </authorList>
    </citation>
    <scope>NUCLEOTIDE SEQUENCE</scope>
    <source>
        <strain evidence="6">CHS0354</strain>
        <tissue evidence="6">Mantle</tissue>
    </source>
</reference>
<keyword evidence="7" id="KW-1185">Reference proteome</keyword>
<protein>
    <recommendedName>
        <fullName evidence="5">Receptor ligand binding region domain-containing protein</fullName>
    </recommendedName>
</protein>
<organism evidence="6 7">
    <name type="scientific">Potamilus streckersoni</name>
    <dbReference type="NCBI Taxonomy" id="2493646"/>
    <lineage>
        <taxon>Eukaryota</taxon>
        <taxon>Metazoa</taxon>
        <taxon>Spiralia</taxon>
        <taxon>Lophotrochozoa</taxon>
        <taxon>Mollusca</taxon>
        <taxon>Bivalvia</taxon>
        <taxon>Autobranchia</taxon>
        <taxon>Heteroconchia</taxon>
        <taxon>Palaeoheterodonta</taxon>
        <taxon>Unionida</taxon>
        <taxon>Unionoidea</taxon>
        <taxon>Unionidae</taxon>
        <taxon>Ambleminae</taxon>
        <taxon>Lampsilini</taxon>
        <taxon>Potamilus</taxon>
    </lineage>
</organism>
<keyword evidence="2" id="KW-0812">Transmembrane</keyword>
<dbReference type="InterPro" id="IPR001828">
    <property type="entry name" value="ANF_lig-bd_rcpt"/>
</dbReference>
<keyword evidence="4" id="KW-0472">Membrane</keyword>
<dbReference type="GO" id="GO:0016020">
    <property type="term" value="C:membrane"/>
    <property type="evidence" value="ECO:0007669"/>
    <property type="project" value="UniProtKB-SubCell"/>
</dbReference>
<dbReference type="AlphaFoldDB" id="A0AAE0RY19"/>
<name>A0AAE0RY19_9BIVA</name>
<reference evidence="6" key="1">
    <citation type="journal article" date="2021" name="Genome Biol. Evol.">
        <title>A High-Quality Reference Genome for a Parasitic Bivalve with Doubly Uniparental Inheritance (Bivalvia: Unionida).</title>
        <authorList>
            <person name="Smith C.H."/>
        </authorList>
    </citation>
    <scope>NUCLEOTIDE SEQUENCE</scope>
    <source>
        <strain evidence="6">CHS0354</strain>
    </source>
</reference>
<accession>A0AAE0RY19</accession>
<dbReference type="EMBL" id="JAEAOA010000890">
    <property type="protein sequence ID" value="KAK3581633.1"/>
    <property type="molecule type" value="Genomic_DNA"/>
</dbReference>
<comment type="subcellular location">
    <subcellularLocation>
        <location evidence="1">Membrane</location>
    </subcellularLocation>
</comment>
<evidence type="ECO:0000256" key="4">
    <source>
        <dbReference type="ARBA" id="ARBA00023136"/>
    </source>
</evidence>
<proteinExistence type="predicted"/>
<keyword evidence="3" id="KW-1133">Transmembrane helix</keyword>
<evidence type="ECO:0000256" key="2">
    <source>
        <dbReference type="ARBA" id="ARBA00022692"/>
    </source>
</evidence>
<gene>
    <name evidence="6" type="ORF">CHS0354_014383</name>
</gene>
<dbReference type="InterPro" id="IPR028082">
    <property type="entry name" value="Peripla_BP_I"/>
</dbReference>
<reference evidence="6" key="2">
    <citation type="journal article" date="2021" name="Genome Biol. Evol.">
        <title>Developing a high-quality reference genome for a parasitic bivalve with doubly uniparental inheritance (Bivalvia: Unionida).</title>
        <authorList>
            <person name="Smith C.H."/>
        </authorList>
    </citation>
    <scope>NUCLEOTIDE SEQUENCE</scope>
    <source>
        <strain evidence="6">CHS0354</strain>
        <tissue evidence="6">Mantle</tissue>
    </source>
</reference>
<feature type="domain" description="Receptor ligand binding region" evidence="5">
    <location>
        <begin position="3"/>
        <end position="154"/>
    </location>
</feature>
<comment type="caution">
    <text evidence="6">The sequence shown here is derived from an EMBL/GenBank/DDBJ whole genome shotgun (WGS) entry which is preliminary data.</text>
</comment>
<dbReference type="Gene3D" id="3.40.50.2300">
    <property type="match status" value="1"/>
</dbReference>
<evidence type="ECO:0000256" key="3">
    <source>
        <dbReference type="ARBA" id="ARBA00022989"/>
    </source>
</evidence>
<dbReference type="Proteomes" id="UP001195483">
    <property type="component" value="Unassembled WGS sequence"/>
</dbReference>
<evidence type="ECO:0000256" key="1">
    <source>
        <dbReference type="ARBA" id="ARBA00004370"/>
    </source>
</evidence>
<dbReference type="SUPFAM" id="SSF53822">
    <property type="entry name" value="Periplasmic binding protein-like I"/>
    <property type="match status" value="1"/>
</dbReference>
<evidence type="ECO:0000259" key="5">
    <source>
        <dbReference type="Pfam" id="PF01094"/>
    </source>
</evidence>
<evidence type="ECO:0000313" key="7">
    <source>
        <dbReference type="Proteomes" id="UP001195483"/>
    </source>
</evidence>